<dbReference type="EMBL" id="PYWC01000063">
    <property type="protein sequence ID" value="PWW74292.1"/>
    <property type="molecule type" value="Genomic_DNA"/>
</dbReference>
<protein>
    <submittedName>
        <fullName evidence="1">Uncharacterized protein</fullName>
    </submittedName>
</protein>
<dbReference type="AlphaFoldDB" id="A0A317SIQ1"/>
<evidence type="ECO:0000313" key="2">
    <source>
        <dbReference type="Proteomes" id="UP000246991"/>
    </source>
</evidence>
<keyword evidence="2" id="KW-1185">Reference proteome</keyword>
<organism evidence="1 2">
    <name type="scientific">Tuber magnatum</name>
    <name type="common">white Piedmont truffle</name>
    <dbReference type="NCBI Taxonomy" id="42249"/>
    <lineage>
        <taxon>Eukaryota</taxon>
        <taxon>Fungi</taxon>
        <taxon>Dikarya</taxon>
        <taxon>Ascomycota</taxon>
        <taxon>Pezizomycotina</taxon>
        <taxon>Pezizomycetes</taxon>
        <taxon>Pezizales</taxon>
        <taxon>Tuberaceae</taxon>
        <taxon>Tuber</taxon>
    </lineage>
</organism>
<name>A0A317SIQ1_9PEZI</name>
<comment type="caution">
    <text evidence="1">The sequence shown here is derived from an EMBL/GenBank/DDBJ whole genome shotgun (WGS) entry which is preliminary data.</text>
</comment>
<sequence>MVHKCLKHEIFAPHSGRSASRHTTLAGNGSLLTYIIHGGSSAVTFRATEGPAFRLMTRIGGILDSSCA</sequence>
<accession>A0A317SIQ1</accession>
<reference evidence="1 2" key="1">
    <citation type="submission" date="2018-03" db="EMBL/GenBank/DDBJ databases">
        <title>Genomes of Pezizomycetes fungi and the evolution of truffles.</title>
        <authorList>
            <person name="Murat C."/>
            <person name="Payen T."/>
            <person name="Noel B."/>
            <person name="Kuo A."/>
            <person name="Martin F.M."/>
        </authorList>
    </citation>
    <scope>NUCLEOTIDE SEQUENCE [LARGE SCALE GENOMIC DNA]</scope>
    <source>
        <strain evidence="1">091103-1</strain>
    </source>
</reference>
<evidence type="ECO:0000313" key="1">
    <source>
        <dbReference type="EMBL" id="PWW74292.1"/>
    </source>
</evidence>
<proteinExistence type="predicted"/>
<dbReference type="Proteomes" id="UP000246991">
    <property type="component" value="Unassembled WGS sequence"/>
</dbReference>
<gene>
    <name evidence="1" type="ORF">C7212DRAFT_328981</name>
</gene>